<protein>
    <submittedName>
        <fullName evidence="2">Uncharacterized protein</fullName>
    </submittedName>
</protein>
<gene>
    <name evidence="2" type="ORF">QBC32DRAFT_375409</name>
</gene>
<keyword evidence="3" id="KW-1185">Reference proteome</keyword>
<comment type="caution">
    <text evidence="2">The sequence shown here is derived from an EMBL/GenBank/DDBJ whole genome shotgun (WGS) entry which is preliminary data.</text>
</comment>
<evidence type="ECO:0000313" key="2">
    <source>
        <dbReference type="EMBL" id="KAK3950878.1"/>
    </source>
</evidence>
<dbReference type="AlphaFoldDB" id="A0AAN6NTP0"/>
<dbReference type="InterPro" id="IPR029052">
    <property type="entry name" value="Metallo-depent_PP-like"/>
</dbReference>
<reference evidence="2" key="2">
    <citation type="submission" date="2023-06" db="EMBL/GenBank/DDBJ databases">
        <authorList>
            <consortium name="Lawrence Berkeley National Laboratory"/>
            <person name="Mondo S.J."/>
            <person name="Hensen N."/>
            <person name="Bonometti L."/>
            <person name="Westerberg I."/>
            <person name="Brannstrom I.O."/>
            <person name="Guillou S."/>
            <person name="Cros-Aarteil S."/>
            <person name="Calhoun S."/>
            <person name="Haridas S."/>
            <person name="Kuo A."/>
            <person name="Pangilinan J."/>
            <person name="Riley R."/>
            <person name="Labutti K."/>
            <person name="Andreopoulos B."/>
            <person name="Lipzen A."/>
            <person name="Chen C."/>
            <person name="Yanf M."/>
            <person name="Daum C."/>
            <person name="Ng V."/>
            <person name="Clum A."/>
            <person name="Steindorff A."/>
            <person name="Ohm R."/>
            <person name="Martin F."/>
            <person name="Silar P."/>
            <person name="Natvig D."/>
            <person name="Lalanne C."/>
            <person name="Gautier V."/>
            <person name="Ament-Velasquez S.L."/>
            <person name="Kruys A."/>
            <person name="Hutchinson M.I."/>
            <person name="Powell A.J."/>
            <person name="Barry K."/>
            <person name="Miller A.N."/>
            <person name="Grigoriev I.V."/>
            <person name="Debuchy R."/>
            <person name="Gladieux P."/>
            <person name="Thoren M.H."/>
            <person name="Johannesson H."/>
        </authorList>
    </citation>
    <scope>NUCLEOTIDE SEQUENCE</scope>
    <source>
        <strain evidence="2">CBS 626.80</strain>
    </source>
</reference>
<dbReference type="Proteomes" id="UP001303222">
    <property type="component" value="Unassembled WGS sequence"/>
</dbReference>
<feature type="compositionally biased region" description="Polar residues" evidence="1">
    <location>
        <begin position="196"/>
        <end position="211"/>
    </location>
</feature>
<dbReference type="EMBL" id="MU859164">
    <property type="protein sequence ID" value="KAK3950878.1"/>
    <property type="molecule type" value="Genomic_DNA"/>
</dbReference>
<reference evidence="2" key="1">
    <citation type="journal article" date="2023" name="Mol. Phylogenet. Evol.">
        <title>Genome-scale phylogeny and comparative genomics of the fungal order Sordariales.</title>
        <authorList>
            <person name="Hensen N."/>
            <person name="Bonometti L."/>
            <person name="Westerberg I."/>
            <person name="Brannstrom I.O."/>
            <person name="Guillou S."/>
            <person name="Cros-Aarteil S."/>
            <person name="Calhoun S."/>
            <person name="Haridas S."/>
            <person name="Kuo A."/>
            <person name="Mondo S."/>
            <person name="Pangilinan J."/>
            <person name="Riley R."/>
            <person name="LaButti K."/>
            <person name="Andreopoulos B."/>
            <person name="Lipzen A."/>
            <person name="Chen C."/>
            <person name="Yan M."/>
            <person name="Daum C."/>
            <person name="Ng V."/>
            <person name="Clum A."/>
            <person name="Steindorff A."/>
            <person name="Ohm R.A."/>
            <person name="Martin F."/>
            <person name="Silar P."/>
            <person name="Natvig D.O."/>
            <person name="Lalanne C."/>
            <person name="Gautier V."/>
            <person name="Ament-Velasquez S.L."/>
            <person name="Kruys A."/>
            <person name="Hutchinson M.I."/>
            <person name="Powell A.J."/>
            <person name="Barry K."/>
            <person name="Miller A.N."/>
            <person name="Grigoriev I.V."/>
            <person name="Debuchy R."/>
            <person name="Gladieux P."/>
            <person name="Hiltunen Thoren M."/>
            <person name="Johannesson H."/>
        </authorList>
    </citation>
    <scope>NUCLEOTIDE SEQUENCE</scope>
    <source>
        <strain evidence="2">CBS 626.80</strain>
    </source>
</reference>
<evidence type="ECO:0000313" key="3">
    <source>
        <dbReference type="Proteomes" id="UP001303222"/>
    </source>
</evidence>
<feature type="region of interest" description="Disordered" evidence="1">
    <location>
        <begin position="170"/>
        <end position="211"/>
    </location>
</feature>
<evidence type="ECO:0000256" key="1">
    <source>
        <dbReference type="SAM" id="MobiDB-lite"/>
    </source>
</evidence>
<accession>A0AAN6NTP0</accession>
<dbReference type="Gene3D" id="3.60.21.10">
    <property type="match status" value="1"/>
</dbReference>
<dbReference type="SUPFAM" id="SSF56300">
    <property type="entry name" value="Metallo-dependent phosphatases"/>
    <property type="match status" value="1"/>
</dbReference>
<sequence length="345" mass="39265">MLPLGEYKFKDDAEFEKYMRLYWESKSHGGTTFVEYLAFEYFYLVPYTRYVRYLQLQHDAKWEKLVKEGVVGPLDTCDLASTEAKAMRLREVSEAAERFNVARVPPGPTLESLHLAEIHLKDIERRNYLVDKYLAETKEYRTAKAVADNQQRKVEWVLFEISKIEAEQKAAGKGSGSGGTGSRKRKQEKEAGKGSGQQMMSSRHGWENSSGTSEVVVAGHRALYLSNTDDTCPTCKDVFEPLLIKYNIDLVLSGYSYVYERLALLAEGKEDPTGLENPTSPWYITNGAAGHYDGLDPLRLTFYNCTYLTYDFVASNNNTVLDSAALFKARTCSERSEHYRHSRHC</sequence>
<organism evidence="2 3">
    <name type="scientific">Pseudoneurospora amorphoporcata</name>
    <dbReference type="NCBI Taxonomy" id="241081"/>
    <lineage>
        <taxon>Eukaryota</taxon>
        <taxon>Fungi</taxon>
        <taxon>Dikarya</taxon>
        <taxon>Ascomycota</taxon>
        <taxon>Pezizomycotina</taxon>
        <taxon>Sordariomycetes</taxon>
        <taxon>Sordariomycetidae</taxon>
        <taxon>Sordariales</taxon>
        <taxon>Sordariaceae</taxon>
        <taxon>Pseudoneurospora</taxon>
    </lineage>
</organism>
<dbReference type="PANTHER" id="PTHR45867">
    <property type="entry name" value="PURPLE ACID PHOSPHATASE"/>
    <property type="match status" value="1"/>
</dbReference>
<proteinExistence type="predicted"/>
<name>A0AAN6NTP0_9PEZI</name>